<reference evidence="2 3" key="3">
    <citation type="submission" date="2020-08" db="EMBL/GenBank/DDBJ databases">
        <authorList>
            <person name="Partida-Martinez L."/>
            <person name="Huntemann M."/>
            <person name="Clum A."/>
            <person name="Wang J."/>
            <person name="Palaniappan K."/>
            <person name="Ritter S."/>
            <person name="Chen I.-M."/>
            <person name="Stamatis D."/>
            <person name="Reddy T."/>
            <person name="O'Malley R."/>
            <person name="Daum C."/>
            <person name="Shapiro N."/>
            <person name="Ivanova N."/>
            <person name="Kyrpides N."/>
            <person name="Woyke T."/>
        </authorList>
    </citation>
    <scope>NUCLEOTIDE SEQUENCE [LARGE SCALE GENOMIC DNA]</scope>
    <source>
        <strain evidence="2 3">AS3.13</strain>
    </source>
</reference>
<reference evidence="1 4" key="1">
    <citation type="submission" date="2020-08" db="EMBL/GenBank/DDBJ databases">
        <title>Genomic Encyclopedia of Type Strains, Phase IV (KMG-IV): sequencing the most valuable type-strain genomes for metagenomic binning, comparative biology and taxonomic classification.</title>
        <authorList>
            <person name="Goeker M."/>
        </authorList>
    </citation>
    <scope>NUCLEOTIDE SEQUENCE [LARGE SCALE GENOMIC DNA]</scope>
    <source>
        <strain evidence="1 4">DSM 101535</strain>
    </source>
</reference>
<accession>A0A7X0JAZ9</accession>
<keyword evidence="4" id="KW-1185">Reference proteome</keyword>
<sequence>MNARQIAAPLILLLVGGCAKSGEIDVSGGGAGITAVRSACPTVGVPAGTGDVTLFDPSNSRAASAIDVVATISNVRSTCDDQGADVTTRVTFDVRARRTRTDGARDVTLPYFIVVTRGGSQVVAKRISQVGLHFDAGQGLATTSAEASSAVARSAATLPQEVRERLTRRRKAGDEDAAVDPLADPKVRSAVAAASFEALVGFQLTQDQLRYNATR</sequence>
<evidence type="ECO:0000313" key="1">
    <source>
        <dbReference type="EMBL" id="MBB5726940.1"/>
    </source>
</evidence>
<evidence type="ECO:0000313" key="2">
    <source>
        <dbReference type="EMBL" id="MBB6504278.1"/>
    </source>
</evidence>
<comment type="caution">
    <text evidence="2">The sequence shown here is derived from an EMBL/GenBank/DDBJ whole genome shotgun (WGS) entry which is preliminary data.</text>
</comment>
<evidence type="ECO:0008006" key="5">
    <source>
        <dbReference type="Google" id="ProtNLM"/>
    </source>
</evidence>
<dbReference type="AlphaFoldDB" id="A0A7X0JAZ9"/>
<dbReference type="EMBL" id="JACIJN010000010">
    <property type="protein sequence ID" value="MBB5726940.1"/>
    <property type="molecule type" value="Genomic_DNA"/>
</dbReference>
<dbReference type="Proteomes" id="UP000522313">
    <property type="component" value="Unassembled WGS sequence"/>
</dbReference>
<protein>
    <recommendedName>
        <fullName evidence="5">Lipoprotein</fullName>
    </recommendedName>
</protein>
<name>A0A7X0JAZ9_9SPHN</name>
<dbReference type="EMBL" id="JACHBT010000005">
    <property type="protein sequence ID" value="MBB6504278.1"/>
    <property type="molecule type" value="Genomic_DNA"/>
</dbReference>
<dbReference type="Proteomes" id="UP000560131">
    <property type="component" value="Unassembled WGS sequence"/>
</dbReference>
<proteinExistence type="predicted"/>
<organism evidence="2 3">
    <name type="scientific">Sphingomonas endophytica</name>
    <dbReference type="NCBI Taxonomy" id="869719"/>
    <lineage>
        <taxon>Bacteria</taxon>
        <taxon>Pseudomonadati</taxon>
        <taxon>Pseudomonadota</taxon>
        <taxon>Alphaproteobacteria</taxon>
        <taxon>Sphingomonadales</taxon>
        <taxon>Sphingomonadaceae</taxon>
        <taxon>Sphingomonas</taxon>
    </lineage>
</organism>
<gene>
    <name evidence="2" type="ORF">F4693_001243</name>
    <name evidence="1" type="ORF">FHS97_002891</name>
</gene>
<dbReference type="PROSITE" id="PS51257">
    <property type="entry name" value="PROKAR_LIPOPROTEIN"/>
    <property type="match status" value="1"/>
</dbReference>
<reference evidence="2 3" key="2">
    <citation type="submission" date="2020-08" db="EMBL/GenBank/DDBJ databases">
        <title>The Agave Microbiome: Exploring the role of microbial communities in plant adaptations to desert environments.</title>
        <authorList>
            <person name="Partida-Martinez L.P."/>
        </authorList>
    </citation>
    <scope>NUCLEOTIDE SEQUENCE [LARGE SCALE GENOMIC DNA]</scope>
    <source>
        <strain evidence="2 3">AS3.13</strain>
    </source>
</reference>
<evidence type="ECO:0000313" key="4">
    <source>
        <dbReference type="Proteomes" id="UP000560131"/>
    </source>
</evidence>
<evidence type="ECO:0000313" key="3">
    <source>
        <dbReference type="Proteomes" id="UP000522313"/>
    </source>
</evidence>